<evidence type="ECO:0000313" key="4">
    <source>
        <dbReference type="Proteomes" id="UP001597145"/>
    </source>
</evidence>
<dbReference type="InterPro" id="IPR041698">
    <property type="entry name" value="Methyltransf_25"/>
</dbReference>
<dbReference type="EC" id="2.1.1.-" evidence="3"/>
<gene>
    <name evidence="3" type="ORF">ACFSCY_36690</name>
</gene>
<dbReference type="Pfam" id="PF13649">
    <property type="entry name" value="Methyltransf_25"/>
    <property type="match status" value="1"/>
</dbReference>
<dbReference type="GO" id="GO:0008168">
    <property type="term" value="F:methyltransferase activity"/>
    <property type="evidence" value="ECO:0007669"/>
    <property type="project" value="UniProtKB-KW"/>
</dbReference>
<sequence length="207" mass="22877">MIDERFTARFWDERYSSASRIWSGDPNPQLVSEAGALDPGTALDAGCGEGGDAHWLARRGWQVTAVDVSAVALERGAAHAEPDISGRIDWQCADLTTWAPDRAYDLVNAQFMHFPRALREPLFARLADAVSPAGTLLIVGHHPSDMQTTMPRPPEPDLFFTAEEAANSLDTQRWDVITAASRPRMARDPEGREVTIHDAVLHARRRP</sequence>
<name>A0ABW4FWN5_9PSEU</name>
<organism evidence="3 4">
    <name type="scientific">Pseudonocardia aurantiaca</name>
    <dbReference type="NCBI Taxonomy" id="75290"/>
    <lineage>
        <taxon>Bacteria</taxon>
        <taxon>Bacillati</taxon>
        <taxon>Actinomycetota</taxon>
        <taxon>Actinomycetes</taxon>
        <taxon>Pseudonocardiales</taxon>
        <taxon>Pseudonocardiaceae</taxon>
        <taxon>Pseudonocardia</taxon>
    </lineage>
</organism>
<proteinExistence type="predicted"/>
<keyword evidence="3" id="KW-0489">Methyltransferase</keyword>
<keyword evidence="4" id="KW-1185">Reference proteome</keyword>
<dbReference type="EMBL" id="JBHUCP010000048">
    <property type="protein sequence ID" value="MFD1534963.1"/>
    <property type="molecule type" value="Genomic_DNA"/>
</dbReference>
<dbReference type="Proteomes" id="UP001597145">
    <property type="component" value="Unassembled WGS sequence"/>
</dbReference>
<evidence type="ECO:0000313" key="3">
    <source>
        <dbReference type="EMBL" id="MFD1534963.1"/>
    </source>
</evidence>
<evidence type="ECO:0000256" key="1">
    <source>
        <dbReference type="ARBA" id="ARBA00022679"/>
    </source>
</evidence>
<feature type="domain" description="Methyltransferase" evidence="2">
    <location>
        <begin position="43"/>
        <end position="134"/>
    </location>
</feature>
<dbReference type="PANTHER" id="PTHR43861">
    <property type="entry name" value="TRANS-ACONITATE 2-METHYLTRANSFERASE-RELATED"/>
    <property type="match status" value="1"/>
</dbReference>
<dbReference type="RefSeq" id="WP_343972922.1">
    <property type="nucleotide sequence ID" value="NZ_BAAAJG010000003.1"/>
</dbReference>
<dbReference type="PANTHER" id="PTHR43861:SF3">
    <property type="entry name" value="PUTATIVE (AFU_ORTHOLOGUE AFUA_2G14390)-RELATED"/>
    <property type="match status" value="1"/>
</dbReference>
<dbReference type="CDD" id="cd02440">
    <property type="entry name" value="AdoMet_MTases"/>
    <property type="match status" value="1"/>
</dbReference>
<dbReference type="InterPro" id="IPR029063">
    <property type="entry name" value="SAM-dependent_MTases_sf"/>
</dbReference>
<reference evidence="4" key="1">
    <citation type="journal article" date="2019" name="Int. J. Syst. Evol. Microbiol.">
        <title>The Global Catalogue of Microorganisms (GCM) 10K type strain sequencing project: providing services to taxonomists for standard genome sequencing and annotation.</title>
        <authorList>
            <consortium name="The Broad Institute Genomics Platform"/>
            <consortium name="The Broad Institute Genome Sequencing Center for Infectious Disease"/>
            <person name="Wu L."/>
            <person name="Ma J."/>
        </authorList>
    </citation>
    <scope>NUCLEOTIDE SEQUENCE [LARGE SCALE GENOMIC DNA]</scope>
    <source>
        <strain evidence="4">JCM 12165</strain>
    </source>
</reference>
<comment type="caution">
    <text evidence="3">The sequence shown here is derived from an EMBL/GenBank/DDBJ whole genome shotgun (WGS) entry which is preliminary data.</text>
</comment>
<dbReference type="GO" id="GO:0032259">
    <property type="term" value="P:methylation"/>
    <property type="evidence" value="ECO:0007669"/>
    <property type="project" value="UniProtKB-KW"/>
</dbReference>
<protein>
    <submittedName>
        <fullName evidence="3">SAM-dependent methyltransferase</fullName>
        <ecNumber evidence="3">2.1.1.-</ecNumber>
    </submittedName>
</protein>
<dbReference type="Gene3D" id="3.40.50.150">
    <property type="entry name" value="Vaccinia Virus protein VP39"/>
    <property type="match status" value="1"/>
</dbReference>
<evidence type="ECO:0000259" key="2">
    <source>
        <dbReference type="Pfam" id="PF13649"/>
    </source>
</evidence>
<dbReference type="SUPFAM" id="SSF53335">
    <property type="entry name" value="S-adenosyl-L-methionine-dependent methyltransferases"/>
    <property type="match status" value="1"/>
</dbReference>
<keyword evidence="1 3" id="KW-0808">Transferase</keyword>
<accession>A0ABW4FWN5</accession>